<accession>A0ABQ4W6I7</accession>
<keyword evidence="2" id="KW-1185">Reference proteome</keyword>
<comment type="caution">
    <text evidence="1">The sequence shown here is derived from an EMBL/GenBank/DDBJ whole genome shotgun (WGS) entry which is preliminary data.</text>
</comment>
<organism evidence="1 2">
    <name type="scientific">Pseudomonas tohonis</name>
    <dbReference type="NCBI Taxonomy" id="2725477"/>
    <lineage>
        <taxon>Bacteria</taxon>
        <taxon>Pseudomonadati</taxon>
        <taxon>Pseudomonadota</taxon>
        <taxon>Gammaproteobacteria</taxon>
        <taxon>Pseudomonadales</taxon>
        <taxon>Pseudomonadaceae</taxon>
        <taxon>Pseudomonas</taxon>
    </lineage>
</organism>
<evidence type="ECO:0000313" key="1">
    <source>
        <dbReference type="EMBL" id="GJN55071.1"/>
    </source>
</evidence>
<protein>
    <recommendedName>
        <fullName evidence="3">Peptidase C39-like domain-containing protein</fullName>
    </recommendedName>
</protein>
<name>A0ABQ4W6I7_9PSED</name>
<reference evidence="1 2" key="1">
    <citation type="submission" date="2021-12" db="EMBL/GenBank/DDBJ databases">
        <title>Characterization of novel class B3 metallo-beta-lactamase from novel Pseudomonas species.</title>
        <authorList>
            <person name="Yamada K."/>
            <person name="Aoki K."/>
            <person name="Ishii Y."/>
        </authorList>
    </citation>
    <scope>NUCLEOTIDE SEQUENCE [LARGE SCALE GENOMIC DNA]</scope>
    <source>
        <strain evidence="1 2">TUM20286</strain>
    </source>
</reference>
<dbReference type="EMBL" id="BQKM01000015">
    <property type="protein sequence ID" value="GJN55071.1"/>
    <property type="molecule type" value="Genomic_DNA"/>
</dbReference>
<evidence type="ECO:0000313" key="2">
    <source>
        <dbReference type="Proteomes" id="UP001054892"/>
    </source>
</evidence>
<evidence type="ECO:0008006" key="3">
    <source>
        <dbReference type="Google" id="ProtNLM"/>
    </source>
</evidence>
<sequence>MVEQLVDAIRQGHSSIVGVDWPGGEAHWLLVVGYQGKLIDQGSAGTKVVCTHLLCLDPSCEAPKVSLWNTVLEVQTANGLTPNAGRFPSNHWSGSTPSKCKITNALAIVRRR</sequence>
<dbReference type="Proteomes" id="UP001054892">
    <property type="component" value="Unassembled WGS sequence"/>
</dbReference>
<gene>
    <name evidence="1" type="ORF">TUM20286_48230</name>
</gene>
<proteinExistence type="predicted"/>